<evidence type="ECO:0000313" key="1">
    <source>
        <dbReference type="EMBL" id="JAH77901.1"/>
    </source>
</evidence>
<protein>
    <submittedName>
        <fullName evidence="1">Uncharacterized protein</fullName>
    </submittedName>
</protein>
<accession>A0A0E9VIT2</accession>
<sequence>MNSLFLPPHDSADTNGKRFQRLWAEEVAKKGLEKASLERVVMRFQRTRIIMASIAAILIAIARFL</sequence>
<reference evidence="1" key="2">
    <citation type="journal article" date="2015" name="Fish Shellfish Immunol.">
        <title>Early steps in the European eel (Anguilla anguilla)-Vibrio vulnificus interaction in the gills: Role of the RtxA13 toxin.</title>
        <authorList>
            <person name="Callol A."/>
            <person name="Pajuelo D."/>
            <person name="Ebbesson L."/>
            <person name="Teles M."/>
            <person name="MacKenzie S."/>
            <person name="Amaro C."/>
        </authorList>
    </citation>
    <scope>NUCLEOTIDE SEQUENCE</scope>
</reference>
<dbReference type="EMBL" id="GBXM01030676">
    <property type="protein sequence ID" value="JAH77901.1"/>
    <property type="molecule type" value="Transcribed_RNA"/>
</dbReference>
<name>A0A0E9VIT2_ANGAN</name>
<proteinExistence type="predicted"/>
<dbReference type="AlphaFoldDB" id="A0A0E9VIT2"/>
<organism evidence="1">
    <name type="scientific">Anguilla anguilla</name>
    <name type="common">European freshwater eel</name>
    <name type="synonym">Muraena anguilla</name>
    <dbReference type="NCBI Taxonomy" id="7936"/>
    <lineage>
        <taxon>Eukaryota</taxon>
        <taxon>Metazoa</taxon>
        <taxon>Chordata</taxon>
        <taxon>Craniata</taxon>
        <taxon>Vertebrata</taxon>
        <taxon>Euteleostomi</taxon>
        <taxon>Actinopterygii</taxon>
        <taxon>Neopterygii</taxon>
        <taxon>Teleostei</taxon>
        <taxon>Anguilliformes</taxon>
        <taxon>Anguillidae</taxon>
        <taxon>Anguilla</taxon>
    </lineage>
</organism>
<reference evidence="1" key="1">
    <citation type="submission" date="2014-11" db="EMBL/GenBank/DDBJ databases">
        <authorList>
            <person name="Amaro Gonzalez C."/>
        </authorList>
    </citation>
    <scope>NUCLEOTIDE SEQUENCE</scope>
</reference>